<dbReference type="STRING" id="1367852.SAMN05216516_106146"/>
<dbReference type="Gene3D" id="3.40.50.150">
    <property type="entry name" value="Vaccinia Virus protein VP39"/>
    <property type="match status" value="1"/>
</dbReference>
<evidence type="ECO:0000313" key="2">
    <source>
        <dbReference type="Proteomes" id="UP000242222"/>
    </source>
</evidence>
<dbReference type="OrthoDB" id="9805585at2"/>
<gene>
    <name evidence="1" type="ORF">SAMN05216516_106146</name>
</gene>
<keyword evidence="1" id="KW-0808">Transferase</keyword>
<keyword evidence="1" id="KW-0489">Methyltransferase</keyword>
<dbReference type="AlphaFoldDB" id="A0A1I4YJB5"/>
<dbReference type="Proteomes" id="UP000242222">
    <property type="component" value="Unassembled WGS sequence"/>
</dbReference>
<reference evidence="2" key="1">
    <citation type="submission" date="2016-10" db="EMBL/GenBank/DDBJ databases">
        <authorList>
            <person name="Varghese N."/>
            <person name="Submissions S."/>
        </authorList>
    </citation>
    <scope>NUCLEOTIDE SEQUENCE [LARGE SCALE GENOMIC DNA]</scope>
    <source>
        <strain evidence="2">N6PO6</strain>
    </source>
</reference>
<sequence>MLLSAFSYIKDKTSYLQEFISDPRSTGTIAPSSRSLCKTMSGGVDWENVRSIAELGAGDGVLTRHLLKRMHADCSLSAFETNLHFYSKLSEIGDERLTVLIDSAENIEPGYDAIFSGLPLLSLPDDTRHHILQRARDALNPGGIFIQFQYTALSESLLSQYFNWTRARVICNIPPALVYRCHSV</sequence>
<dbReference type="EMBL" id="FOVC01000006">
    <property type="protein sequence ID" value="SFN38105.1"/>
    <property type="molecule type" value="Genomic_DNA"/>
</dbReference>
<keyword evidence="2" id="KW-1185">Reference proteome</keyword>
<proteinExistence type="predicted"/>
<dbReference type="GO" id="GO:0032259">
    <property type="term" value="P:methylation"/>
    <property type="evidence" value="ECO:0007669"/>
    <property type="project" value="UniProtKB-KW"/>
</dbReference>
<dbReference type="RefSeq" id="WP_092877929.1">
    <property type="nucleotide sequence ID" value="NZ_FOVC01000006.1"/>
</dbReference>
<protein>
    <submittedName>
        <fullName evidence="1">Phospholipid N-methyltransferase</fullName>
    </submittedName>
</protein>
<dbReference type="GO" id="GO:0008168">
    <property type="term" value="F:methyltransferase activity"/>
    <property type="evidence" value="ECO:0007669"/>
    <property type="project" value="UniProtKB-KW"/>
</dbReference>
<dbReference type="CDD" id="cd02440">
    <property type="entry name" value="AdoMet_MTases"/>
    <property type="match status" value="1"/>
</dbReference>
<dbReference type="SUPFAM" id="SSF53335">
    <property type="entry name" value="S-adenosyl-L-methionine-dependent methyltransferases"/>
    <property type="match status" value="1"/>
</dbReference>
<accession>A0A1I4YJB5</accession>
<evidence type="ECO:0000313" key="1">
    <source>
        <dbReference type="EMBL" id="SFN38105.1"/>
    </source>
</evidence>
<name>A0A1I4YJB5_9GAMM</name>
<organism evidence="1 2">
    <name type="scientific">Izhakiella capsodis</name>
    <dbReference type="NCBI Taxonomy" id="1367852"/>
    <lineage>
        <taxon>Bacteria</taxon>
        <taxon>Pseudomonadati</taxon>
        <taxon>Pseudomonadota</taxon>
        <taxon>Gammaproteobacteria</taxon>
        <taxon>Enterobacterales</taxon>
        <taxon>Erwiniaceae</taxon>
        <taxon>Izhakiella</taxon>
    </lineage>
</organism>
<dbReference type="InterPro" id="IPR029063">
    <property type="entry name" value="SAM-dependent_MTases_sf"/>
</dbReference>